<dbReference type="Gene3D" id="3.40.50.150">
    <property type="entry name" value="Vaccinia Virus protein VP39"/>
    <property type="match status" value="1"/>
</dbReference>
<dbReference type="InterPro" id="IPR041698">
    <property type="entry name" value="Methyltransf_25"/>
</dbReference>
<dbReference type="Pfam" id="PF13649">
    <property type="entry name" value="Methyltransf_25"/>
    <property type="match status" value="1"/>
</dbReference>
<dbReference type="EMBL" id="JFAX01000043">
    <property type="protein sequence ID" value="EXI63922.1"/>
    <property type="molecule type" value="Genomic_DNA"/>
</dbReference>
<organism evidence="3 4">
    <name type="scientific">Candidatus Accumulibacter adjunctus</name>
    <dbReference type="NCBI Taxonomy" id="1454001"/>
    <lineage>
        <taxon>Bacteria</taxon>
        <taxon>Pseudomonadati</taxon>
        <taxon>Pseudomonadota</taxon>
        <taxon>Betaproteobacteria</taxon>
        <taxon>Candidatus Accumulibacter</taxon>
    </lineage>
</organism>
<dbReference type="PANTHER" id="PTHR43861:SF3">
    <property type="entry name" value="PUTATIVE (AFU_ORTHOLOGUE AFUA_2G14390)-RELATED"/>
    <property type="match status" value="1"/>
</dbReference>
<keyword evidence="3" id="KW-0830">Ubiquinone</keyword>
<reference evidence="3" key="1">
    <citation type="submission" date="2014-02" db="EMBL/GenBank/DDBJ databases">
        <title>Expanding our view of genomic diversity in Candidatus Accumulibacter clades.</title>
        <authorList>
            <person name="Skennerton C.T."/>
            <person name="Barr J.J."/>
            <person name="Slater F.R."/>
            <person name="Bond P.L."/>
            <person name="Tyson G.W."/>
        </authorList>
    </citation>
    <scope>NUCLEOTIDE SEQUENCE [LARGE SCALE GENOMIC DNA]</scope>
</reference>
<dbReference type="Proteomes" id="UP000020218">
    <property type="component" value="Unassembled WGS sequence"/>
</dbReference>
<dbReference type="GO" id="GO:0008168">
    <property type="term" value="F:methyltransferase activity"/>
    <property type="evidence" value="ECO:0007669"/>
    <property type="project" value="UniProtKB-KW"/>
</dbReference>
<gene>
    <name evidence="3" type="ORF">AW08_03843</name>
</gene>
<dbReference type="AlphaFoldDB" id="A0A011NHA0"/>
<dbReference type="PANTHER" id="PTHR43861">
    <property type="entry name" value="TRANS-ACONITATE 2-METHYLTRANSFERASE-RELATED"/>
    <property type="match status" value="1"/>
</dbReference>
<evidence type="ECO:0000313" key="4">
    <source>
        <dbReference type="Proteomes" id="UP000020218"/>
    </source>
</evidence>
<accession>A0A011NHA0</accession>
<dbReference type="GO" id="GO:0032259">
    <property type="term" value="P:methylation"/>
    <property type="evidence" value="ECO:0007669"/>
    <property type="project" value="UniProtKB-KW"/>
</dbReference>
<dbReference type="InterPro" id="IPR029063">
    <property type="entry name" value="SAM-dependent_MTases_sf"/>
</dbReference>
<keyword evidence="1" id="KW-0808">Transferase</keyword>
<name>A0A011NHA0_9PROT</name>
<keyword evidence="4" id="KW-1185">Reference proteome</keyword>
<dbReference type="STRING" id="1454001.AW08_03843"/>
<dbReference type="SUPFAM" id="SSF53335">
    <property type="entry name" value="S-adenosyl-L-methionine-dependent methyltransferases"/>
    <property type="match status" value="1"/>
</dbReference>
<dbReference type="CDD" id="cd02440">
    <property type="entry name" value="AdoMet_MTases"/>
    <property type="match status" value="1"/>
</dbReference>
<evidence type="ECO:0000256" key="1">
    <source>
        <dbReference type="ARBA" id="ARBA00022679"/>
    </source>
</evidence>
<evidence type="ECO:0000313" key="3">
    <source>
        <dbReference type="EMBL" id="EXI63922.1"/>
    </source>
</evidence>
<feature type="domain" description="Methyltransferase" evidence="2">
    <location>
        <begin position="46"/>
        <end position="139"/>
    </location>
</feature>
<sequence>MTMEHNMMDFDARAATWDSDPAKVSRALAVAAAIRNRVATGQSTRVLEYGCGTGLLGFALQPHCGHITLADSSAGMLATLQGKIEASGANNLQALRLDLVSDPLPAERFDLICSLMTFHHVADTARLLRDLHALLEARGHLCVADLDSEDGSFHGPGFTGHLGFDRAALAGEAQAAGFQDIDFSTVYHVSKPESAGQTDFPIFLMVARK</sequence>
<protein>
    <submittedName>
        <fullName evidence="3">Ubiquinone/menaquinone biosynthesis methyltransferase</fullName>
    </submittedName>
</protein>
<keyword evidence="3" id="KW-0489">Methyltransferase</keyword>
<proteinExistence type="predicted"/>
<comment type="caution">
    <text evidence="3">The sequence shown here is derived from an EMBL/GenBank/DDBJ whole genome shotgun (WGS) entry which is preliminary data.</text>
</comment>
<evidence type="ECO:0000259" key="2">
    <source>
        <dbReference type="Pfam" id="PF13649"/>
    </source>
</evidence>
<dbReference type="PATRIC" id="fig|1454001.3.peg.3868"/>